<evidence type="ECO:0000256" key="3">
    <source>
        <dbReference type="ARBA" id="ARBA00022989"/>
    </source>
</evidence>
<dbReference type="PROSITE" id="PS51257">
    <property type="entry name" value="PROKAR_LIPOPROTEIN"/>
    <property type="match status" value="1"/>
</dbReference>
<evidence type="ECO:0000256" key="8">
    <source>
        <dbReference type="SAM" id="Phobius"/>
    </source>
</evidence>
<feature type="transmembrane region" description="Helical" evidence="8">
    <location>
        <begin position="21"/>
        <end position="45"/>
    </location>
</feature>
<dbReference type="InterPro" id="IPR017452">
    <property type="entry name" value="GPCR_Rhodpsn_7TM"/>
</dbReference>
<dbReference type="PROSITE" id="PS50262">
    <property type="entry name" value="G_PROTEIN_RECEP_F1_2"/>
    <property type="match status" value="1"/>
</dbReference>
<reference evidence="11" key="1">
    <citation type="submission" date="2025-08" db="UniProtKB">
        <authorList>
            <consortium name="RefSeq"/>
        </authorList>
    </citation>
    <scope>IDENTIFICATION</scope>
</reference>
<evidence type="ECO:0000256" key="7">
    <source>
        <dbReference type="ARBA" id="ARBA00023224"/>
    </source>
</evidence>
<evidence type="ECO:0000256" key="1">
    <source>
        <dbReference type="ARBA" id="ARBA00004141"/>
    </source>
</evidence>
<feature type="transmembrane region" description="Helical" evidence="8">
    <location>
        <begin position="183"/>
        <end position="202"/>
    </location>
</feature>
<feature type="domain" description="G-protein coupled receptors family 1 profile" evidence="9">
    <location>
        <begin position="1"/>
        <end position="195"/>
    </location>
</feature>
<keyword evidence="10" id="KW-1185">Reference proteome</keyword>
<feature type="transmembrane region" description="Helical" evidence="8">
    <location>
        <begin position="140"/>
        <end position="163"/>
    </location>
</feature>
<evidence type="ECO:0000313" key="10">
    <source>
        <dbReference type="Proteomes" id="UP000694888"/>
    </source>
</evidence>
<name>A0ABM0JX13_APLCA</name>
<organism evidence="10 11">
    <name type="scientific">Aplysia californica</name>
    <name type="common">California sea hare</name>
    <dbReference type="NCBI Taxonomy" id="6500"/>
    <lineage>
        <taxon>Eukaryota</taxon>
        <taxon>Metazoa</taxon>
        <taxon>Spiralia</taxon>
        <taxon>Lophotrochozoa</taxon>
        <taxon>Mollusca</taxon>
        <taxon>Gastropoda</taxon>
        <taxon>Heterobranchia</taxon>
        <taxon>Euthyneura</taxon>
        <taxon>Tectipleura</taxon>
        <taxon>Aplysiida</taxon>
        <taxon>Aplysioidea</taxon>
        <taxon>Aplysiidae</taxon>
        <taxon>Aplysia</taxon>
    </lineage>
</organism>
<evidence type="ECO:0000256" key="5">
    <source>
        <dbReference type="ARBA" id="ARBA00023136"/>
    </source>
</evidence>
<evidence type="ECO:0000313" key="11">
    <source>
        <dbReference type="RefSeq" id="XP_005103558.1"/>
    </source>
</evidence>
<gene>
    <name evidence="11" type="primary">LOC101863998</name>
</gene>
<keyword evidence="6" id="KW-0675">Receptor</keyword>
<dbReference type="Pfam" id="PF10324">
    <property type="entry name" value="7TM_GPCR_Srw"/>
    <property type="match status" value="1"/>
</dbReference>
<proteinExistence type="predicted"/>
<dbReference type="InterPro" id="IPR019427">
    <property type="entry name" value="7TM_GPCR_serpentine_rcpt_Srw"/>
</dbReference>
<keyword evidence="7" id="KW-0807">Transducer</keyword>
<dbReference type="RefSeq" id="XP_005103558.1">
    <property type="nucleotide sequence ID" value="XM_005103501.1"/>
</dbReference>
<dbReference type="PANTHER" id="PTHR24243:SF230">
    <property type="entry name" value="G-PROTEIN COUPLED RECEPTORS FAMILY 1 PROFILE DOMAIN-CONTAINING PROTEIN"/>
    <property type="match status" value="1"/>
</dbReference>
<comment type="subcellular location">
    <subcellularLocation>
        <location evidence="1">Membrane</location>
        <topology evidence="1">Multi-pass membrane protein</topology>
    </subcellularLocation>
</comment>
<dbReference type="Proteomes" id="UP000694888">
    <property type="component" value="Unplaced"/>
</dbReference>
<protein>
    <submittedName>
        <fullName evidence="11">Uncharacterized protein LOC101863998</fullName>
    </submittedName>
</protein>
<keyword evidence="3 8" id="KW-1133">Transmembrane helix</keyword>
<accession>A0ABM0JX13</accession>
<keyword evidence="2 8" id="KW-0812">Transmembrane</keyword>
<evidence type="ECO:0000256" key="2">
    <source>
        <dbReference type="ARBA" id="ARBA00022692"/>
    </source>
</evidence>
<evidence type="ECO:0000256" key="6">
    <source>
        <dbReference type="ARBA" id="ARBA00023170"/>
    </source>
</evidence>
<dbReference type="Gene3D" id="1.20.1070.10">
    <property type="entry name" value="Rhodopsin 7-helix transmembrane proteins"/>
    <property type="match status" value="1"/>
</dbReference>
<dbReference type="PANTHER" id="PTHR24243">
    <property type="entry name" value="G-PROTEIN COUPLED RECEPTOR"/>
    <property type="match status" value="1"/>
</dbReference>
<dbReference type="SUPFAM" id="SSF81321">
    <property type="entry name" value="Family A G protein-coupled receptor-like"/>
    <property type="match status" value="1"/>
</dbReference>
<feature type="transmembrane region" description="Helical" evidence="8">
    <location>
        <begin position="84"/>
        <end position="102"/>
    </location>
</feature>
<evidence type="ECO:0000259" key="9">
    <source>
        <dbReference type="PROSITE" id="PS50262"/>
    </source>
</evidence>
<keyword evidence="5 8" id="KW-0472">Membrane</keyword>
<evidence type="ECO:0000256" key="4">
    <source>
        <dbReference type="ARBA" id="ARBA00023040"/>
    </source>
</evidence>
<keyword evidence="4" id="KW-0297">G-protein coupled receptor</keyword>
<sequence length="224" mass="25202">MKCCCVALPLKFKFLFTGRKVLATILVLLLTVIACYSPTFVTIGFEEVFDPYFNMTYIVNMAPHVIPEVFVHTISALLFQVEPTVSQVVIITCLFILIVKLAQTTRFRSRPASEARSTNSKPSRRDLKLSGKELRAVQSVMFVAALFTVCSLPTVLLTLAVMIDDSAMDTYAANVVRLLRDTLIIINASLNIFIYFVFNSSYRKQAVSLCTKLFCRKQSSEKQE</sequence>
<dbReference type="GeneID" id="101863998"/>